<name>A0ABY6FP75_9MICC</name>
<dbReference type="CDD" id="cd03801">
    <property type="entry name" value="GT4_PimA-like"/>
    <property type="match status" value="1"/>
</dbReference>
<evidence type="ECO:0000313" key="7">
    <source>
        <dbReference type="Proteomes" id="UP001063368"/>
    </source>
</evidence>
<dbReference type="PANTHER" id="PTHR45947">
    <property type="entry name" value="SULFOQUINOVOSYL TRANSFERASE SQD2"/>
    <property type="match status" value="1"/>
</dbReference>
<keyword evidence="7" id="KW-1185">Reference proteome</keyword>
<dbReference type="Proteomes" id="UP001063368">
    <property type="component" value="Chromosome"/>
</dbReference>
<dbReference type="InterPro" id="IPR050194">
    <property type="entry name" value="Glycosyltransferase_grp1"/>
</dbReference>
<keyword evidence="3" id="KW-0808">Transferase</keyword>
<evidence type="ECO:0000256" key="1">
    <source>
        <dbReference type="ARBA" id="ARBA00021292"/>
    </source>
</evidence>
<evidence type="ECO:0000313" key="6">
    <source>
        <dbReference type="EMBL" id="UYB34998.1"/>
    </source>
</evidence>
<organism evidence="6 7">
    <name type="scientific">Arthrobacter koreensis</name>
    <dbReference type="NCBI Taxonomy" id="199136"/>
    <lineage>
        <taxon>Bacteria</taxon>
        <taxon>Bacillati</taxon>
        <taxon>Actinomycetota</taxon>
        <taxon>Actinomycetes</taxon>
        <taxon>Micrococcales</taxon>
        <taxon>Micrococcaceae</taxon>
        <taxon>Arthrobacter</taxon>
    </lineage>
</organism>
<feature type="domain" description="Glycosyltransferase subfamily 4-like N-terminal" evidence="5">
    <location>
        <begin position="65"/>
        <end position="239"/>
    </location>
</feature>
<dbReference type="Gene3D" id="3.40.50.2000">
    <property type="entry name" value="Glycogen Phosphorylase B"/>
    <property type="match status" value="2"/>
</dbReference>
<dbReference type="Pfam" id="PF00534">
    <property type="entry name" value="Glycos_transf_1"/>
    <property type="match status" value="1"/>
</dbReference>
<dbReference type="EMBL" id="CP106856">
    <property type="protein sequence ID" value="UYB34998.1"/>
    <property type="molecule type" value="Genomic_DNA"/>
</dbReference>
<evidence type="ECO:0000256" key="3">
    <source>
        <dbReference type="ARBA" id="ARBA00022679"/>
    </source>
</evidence>
<feature type="domain" description="Glycosyl transferase family 1" evidence="4">
    <location>
        <begin position="256"/>
        <end position="424"/>
    </location>
</feature>
<reference evidence="6" key="1">
    <citation type="submission" date="2022-09" db="EMBL/GenBank/DDBJ databases">
        <authorList>
            <person name="Li D."/>
            <person name="Cheng J."/>
            <person name="Li Y."/>
        </authorList>
    </citation>
    <scope>NUCLEOTIDE SEQUENCE</scope>
    <source>
        <strain evidence="6">DL</strain>
    </source>
</reference>
<dbReference type="PANTHER" id="PTHR45947:SF3">
    <property type="entry name" value="SULFOQUINOVOSYL TRANSFERASE SQD2"/>
    <property type="match status" value="1"/>
</dbReference>
<keyword evidence="2" id="KW-0328">Glycosyltransferase</keyword>
<dbReference type="Pfam" id="PF13579">
    <property type="entry name" value="Glyco_trans_4_4"/>
    <property type="match status" value="1"/>
</dbReference>
<dbReference type="InterPro" id="IPR001296">
    <property type="entry name" value="Glyco_trans_1"/>
</dbReference>
<gene>
    <name evidence="6" type="ORF">N9A08_10130</name>
</gene>
<evidence type="ECO:0000256" key="2">
    <source>
        <dbReference type="ARBA" id="ARBA00022676"/>
    </source>
</evidence>
<evidence type="ECO:0000259" key="4">
    <source>
        <dbReference type="Pfam" id="PF00534"/>
    </source>
</evidence>
<protein>
    <recommendedName>
        <fullName evidence="1">D-inositol 3-phosphate glycosyltransferase</fullName>
    </recommendedName>
</protein>
<accession>A0ABY6FP75</accession>
<sequence>MTGAIAALDRETGTRAERHLRSRLASELSVFDGWAPTLAKIQGFDSEPNTVLHVLTNSLPATGSGYAQRSQSLLHAQHKLGWKVHAVTRLGYPVQVGHLLAPDVEELDGVVYHRLLPGRLPNGMAARLQLQAEAVLRLALEVKPAVLHTTTHFVNGLVTQAVAEALDIPWVYEVRGQLADTWASGRGKDARRSERYQKFVAREAATMSAAGAVATLGLSMQGGVVAAGVPQQDIFLLPNAVGEDYLADPLDPAAARKHLGLPVRGPFIGTVSSLVEYEGLDDLLRAFALLAPRVPDATCLIVGDGTAAPALKRLASELGIGERTVFTGRVPRQKAHFYHQALDVFVVPRKDLTVTRDVTPLKPVEALASSRPVIFSDLPALHEVVEDGAEGMAVQGGAPEVLAEAIVCLVSDPTKARSLGASGRVRVLSSHTWAAIAKKTDSIYKRIGAR</sequence>
<proteinExistence type="predicted"/>
<dbReference type="RefSeq" id="WP_263127059.1">
    <property type="nucleotide sequence ID" value="NZ_CP106856.1"/>
</dbReference>
<evidence type="ECO:0000259" key="5">
    <source>
        <dbReference type="Pfam" id="PF13579"/>
    </source>
</evidence>
<dbReference type="SUPFAM" id="SSF53756">
    <property type="entry name" value="UDP-Glycosyltransferase/glycogen phosphorylase"/>
    <property type="match status" value="1"/>
</dbReference>
<dbReference type="InterPro" id="IPR028098">
    <property type="entry name" value="Glyco_trans_4-like_N"/>
</dbReference>